<sequence>MSGLFVDEVPSMIPVVPFESRELRDATERCQTALDCGFCGSANLLDESTGLRCDDCGHLAWLDADGDLIRVHWHDHDIGSMAPDDLPTCSSCDDLCDTQTVDGRWCCSRCDPRATQRRKRTARLIQDAERIRNHPGALDN</sequence>
<dbReference type="EMBL" id="JASZZN010000003">
    <property type="protein sequence ID" value="MDM4014608.1"/>
    <property type="molecule type" value="Genomic_DNA"/>
</dbReference>
<reference evidence="1 2" key="1">
    <citation type="submission" date="2023-06" db="EMBL/GenBank/DDBJ databases">
        <title>Roseiconus lacunae JC819 isolated from Gulf of Mannar region, Tamil Nadu.</title>
        <authorList>
            <person name="Pk S."/>
            <person name="Ch S."/>
            <person name="Ch V.R."/>
        </authorList>
    </citation>
    <scope>NUCLEOTIDE SEQUENCE [LARGE SCALE GENOMIC DNA]</scope>
    <source>
        <strain evidence="1 2">JC819</strain>
    </source>
</reference>
<protein>
    <submittedName>
        <fullName evidence="1">Uncharacterized protein</fullName>
    </submittedName>
</protein>
<organism evidence="1 2">
    <name type="scientific">Roseiconus lacunae</name>
    <dbReference type="NCBI Taxonomy" id="2605694"/>
    <lineage>
        <taxon>Bacteria</taxon>
        <taxon>Pseudomonadati</taxon>
        <taxon>Planctomycetota</taxon>
        <taxon>Planctomycetia</taxon>
        <taxon>Pirellulales</taxon>
        <taxon>Pirellulaceae</taxon>
        <taxon>Roseiconus</taxon>
    </lineage>
</organism>
<dbReference type="RefSeq" id="WP_289162294.1">
    <property type="nucleotide sequence ID" value="NZ_JASZZN010000003.1"/>
</dbReference>
<evidence type="ECO:0000313" key="2">
    <source>
        <dbReference type="Proteomes" id="UP001239462"/>
    </source>
</evidence>
<comment type="caution">
    <text evidence="1">The sequence shown here is derived from an EMBL/GenBank/DDBJ whole genome shotgun (WGS) entry which is preliminary data.</text>
</comment>
<accession>A0ABT7PDM3</accession>
<gene>
    <name evidence="1" type="ORF">QTN89_04130</name>
</gene>
<name>A0ABT7PDM3_9BACT</name>
<keyword evidence="2" id="KW-1185">Reference proteome</keyword>
<proteinExistence type="predicted"/>
<evidence type="ECO:0000313" key="1">
    <source>
        <dbReference type="EMBL" id="MDM4014608.1"/>
    </source>
</evidence>
<dbReference type="Proteomes" id="UP001239462">
    <property type="component" value="Unassembled WGS sequence"/>
</dbReference>